<dbReference type="InterPro" id="IPR051814">
    <property type="entry name" value="NAD(P)H-dep_FMN_reductase"/>
</dbReference>
<dbReference type="KEGG" id="sbae:DSM104329_01699"/>
<feature type="domain" description="NADPH-dependent FMN reductase-like" evidence="4">
    <location>
        <begin position="1"/>
        <end position="138"/>
    </location>
</feature>
<evidence type="ECO:0000313" key="5">
    <source>
        <dbReference type="EMBL" id="UGS35312.1"/>
    </source>
</evidence>
<dbReference type="Proteomes" id="UP001162834">
    <property type="component" value="Chromosome"/>
</dbReference>
<keyword evidence="2" id="KW-0288">FMN</keyword>
<dbReference type="AlphaFoldDB" id="A0A9E6XVM2"/>
<sequence>MELSIVVGNPKPQSRTLAVAAAVAERVAGASGATVARTVDLCDHADDLFRWPHEGLAAINDAVAASDFVVFASPTYKAAYTGLLKAFLDRYPNNGLAGVTAIPVMTGGSPTHAMAVDTSLRPVLVELGASLPTRGLFFVMTQMPELETVVDEWAAQNLTGPAVLGPMTRGTVEG</sequence>
<dbReference type="Gene3D" id="3.40.50.360">
    <property type="match status" value="1"/>
</dbReference>
<dbReference type="RefSeq" id="WP_259315001.1">
    <property type="nucleotide sequence ID" value="NZ_CP087164.1"/>
</dbReference>
<dbReference type="GO" id="GO:0016491">
    <property type="term" value="F:oxidoreductase activity"/>
    <property type="evidence" value="ECO:0007669"/>
    <property type="project" value="UniProtKB-KW"/>
</dbReference>
<reference evidence="5" key="1">
    <citation type="journal article" date="2022" name="Int. J. Syst. Evol. Microbiol.">
        <title>Pseudomonas aegrilactucae sp. nov. and Pseudomonas morbosilactucae sp. nov., pathogens causing bacterial rot of lettuce in Japan.</title>
        <authorList>
            <person name="Sawada H."/>
            <person name="Fujikawa T."/>
            <person name="Satou M."/>
        </authorList>
    </citation>
    <scope>NUCLEOTIDE SEQUENCE</scope>
    <source>
        <strain evidence="5">0166_1</strain>
    </source>
</reference>
<evidence type="ECO:0000313" key="6">
    <source>
        <dbReference type="Proteomes" id="UP001162834"/>
    </source>
</evidence>
<dbReference type="InterPro" id="IPR029039">
    <property type="entry name" value="Flavoprotein-like_sf"/>
</dbReference>
<keyword evidence="6" id="KW-1185">Reference proteome</keyword>
<evidence type="ECO:0000259" key="4">
    <source>
        <dbReference type="Pfam" id="PF03358"/>
    </source>
</evidence>
<dbReference type="SUPFAM" id="SSF52218">
    <property type="entry name" value="Flavoproteins"/>
    <property type="match status" value="1"/>
</dbReference>
<keyword evidence="1" id="KW-0285">Flavoprotein</keyword>
<organism evidence="5 6">
    <name type="scientific">Capillimicrobium parvum</name>
    <dbReference type="NCBI Taxonomy" id="2884022"/>
    <lineage>
        <taxon>Bacteria</taxon>
        <taxon>Bacillati</taxon>
        <taxon>Actinomycetota</taxon>
        <taxon>Thermoleophilia</taxon>
        <taxon>Solirubrobacterales</taxon>
        <taxon>Capillimicrobiaceae</taxon>
        <taxon>Capillimicrobium</taxon>
    </lineage>
</organism>
<evidence type="ECO:0000256" key="3">
    <source>
        <dbReference type="ARBA" id="ARBA00023002"/>
    </source>
</evidence>
<evidence type="ECO:0000256" key="2">
    <source>
        <dbReference type="ARBA" id="ARBA00022643"/>
    </source>
</evidence>
<accession>A0A9E6XVM2</accession>
<name>A0A9E6XVM2_9ACTN</name>
<gene>
    <name evidence="5" type="ORF">DSM104329_01699</name>
</gene>
<proteinExistence type="predicted"/>
<dbReference type="EMBL" id="CP087164">
    <property type="protein sequence ID" value="UGS35312.1"/>
    <property type="molecule type" value="Genomic_DNA"/>
</dbReference>
<evidence type="ECO:0000256" key="1">
    <source>
        <dbReference type="ARBA" id="ARBA00022630"/>
    </source>
</evidence>
<protein>
    <recommendedName>
        <fullName evidence="4">NADPH-dependent FMN reductase-like domain-containing protein</fullName>
    </recommendedName>
</protein>
<dbReference type="PANTHER" id="PTHR43408:SF1">
    <property type="entry name" value="FMN REDUCTASE (NADPH)"/>
    <property type="match status" value="1"/>
</dbReference>
<dbReference type="PANTHER" id="PTHR43408">
    <property type="entry name" value="FMN REDUCTASE (NADPH)"/>
    <property type="match status" value="1"/>
</dbReference>
<dbReference type="InterPro" id="IPR005025">
    <property type="entry name" value="FMN_Rdtase-like_dom"/>
</dbReference>
<dbReference type="Pfam" id="PF03358">
    <property type="entry name" value="FMN_red"/>
    <property type="match status" value="1"/>
</dbReference>
<keyword evidence="3" id="KW-0560">Oxidoreductase</keyword>